<dbReference type="AlphaFoldDB" id="A0A1F5BVP2"/>
<dbReference type="STRING" id="1797298.A2988_04185"/>
<dbReference type="Proteomes" id="UP000176650">
    <property type="component" value="Unassembled WGS sequence"/>
</dbReference>
<protein>
    <recommendedName>
        <fullName evidence="3">Nudix hydrolase domain-containing protein</fullName>
    </recommendedName>
</protein>
<sequence length="135" mass="14967">MPTATAEEILARTKESYLKETGYGEGNWSYLGHVMIETGKYRGAGPDDHGLPAHMFLATELEKEAGARNPNKNEIMETVFVPLDEFNDVIDSGLFMEASALPCALLALRKLKGFKSMPTSRMETAPEIMDELGRR</sequence>
<evidence type="ECO:0008006" key="3">
    <source>
        <dbReference type="Google" id="ProtNLM"/>
    </source>
</evidence>
<name>A0A1F5BVP2_9BACT</name>
<proteinExistence type="predicted"/>
<accession>A0A1F5BVP2</accession>
<evidence type="ECO:0000313" key="1">
    <source>
        <dbReference type="EMBL" id="OGD34670.1"/>
    </source>
</evidence>
<dbReference type="SUPFAM" id="SSF55811">
    <property type="entry name" value="Nudix"/>
    <property type="match status" value="1"/>
</dbReference>
<dbReference type="EMBL" id="MEYS01000001">
    <property type="protein sequence ID" value="OGD34670.1"/>
    <property type="molecule type" value="Genomic_DNA"/>
</dbReference>
<reference evidence="1 2" key="1">
    <citation type="journal article" date="2016" name="Nat. Commun.">
        <title>Thousands of microbial genomes shed light on interconnected biogeochemical processes in an aquifer system.</title>
        <authorList>
            <person name="Anantharaman K."/>
            <person name="Brown C.T."/>
            <person name="Hug L.A."/>
            <person name="Sharon I."/>
            <person name="Castelle C.J."/>
            <person name="Probst A.J."/>
            <person name="Thomas B.C."/>
            <person name="Singh A."/>
            <person name="Wilkins M.J."/>
            <person name="Karaoz U."/>
            <person name="Brodie E.L."/>
            <person name="Williams K.H."/>
            <person name="Hubbard S.S."/>
            <person name="Banfield J.F."/>
        </authorList>
    </citation>
    <scope>NUCLEOTIDE SEQUENCE [LARGE SCALE GENOMIC DNA]</scope>
</reference>
<dbReference type="InterPro" id="IPR015797">
    <property type="entry name" value="NUDIX_hydrolase-like_dom_sf"/>
</dbReference>
<comment type="caution">
    <text evidence="1">The sequence shown here is derived from an EMBL/GenBank/DDBJ whole genome shotgun (WGS) entry which is preliminary data.</text>
</comment>
<evidence type="ECO:0000313" key="2">
    <source>
        <dbReference type="Proteomes" id="UP000176650"/>
    </source>
</evidence>
<gene>
    <name evidence="1" type="ORF">A2988_04185</name>
</gene>
<dbReference type="Gene3D" id="3.90.79.10">
    <property type="entry name" value="Nucleoside Triphosphate Pyrophosphohydrolase"/>
    <property type="match status" value="1"/>
</dbReference>
<organism evidence="1 2">
    <name type="scientific">Candidatus Azambacteria bacterium RIFCSPLOWO2_01_FULL_46_25</name>
    <dbReference type="NCBI Taxonomy" id="1797298"/>
    <lineage>
        <taxon>Bacteria</taxon>
        <taxon>Candidatus Azamiibacteriota</taxon>
    </lineage>
</organism>